<evidence type="ECO:0000256" key="1">
    <source>
        <dbReference type="ARBA" id="ARBA00001947"/>
    </source>
</evidence>
<comment type="catalytic activity">
    <reaction evidence="9 12">
        <text>S-(hydroxymethyl)glutathione + NAD(+) = S-formylglutathione + NADH + H(+)</text>
        <dbReference type="Rhea" id="RHEA:19985"/>
        <dbReference type="ChEBI" id="CHEBI:15378"/>
        <dbReference type="ChEBI" id="CHEBI:57540"/>
        <dbReference type="ChEBI" id="CHEBI:57688"/>
        <dbReference type="ChEBI" id="CHEBI:57945"/>
        <dbReference type="ChEBI" id="CHEBI:58758"/>
        <dbReference type="EC" id="1.1.1.284"/>
    </reaction>
</comment>
<evidence type="ECO:0000256" key="9">
    <source>
        <dbReference type="ARBA" id="ARBA00048110"/>
    </source>
</evidence>
<evidence type="ECO:0000256" key="4">
    <source>
        <dbReference type="ARBA" id="ARBA00022833"/>
    </source>
</evidence>
<evidence type="ECO:0000256" key="8">
    <source>
        <dbReference type="ARBA" id="ARBA00047901"/>
    </source>
</evidence>
<comment type="catalytic activity">
    <reaction evidence="8">
        <text>S-nitrosoglutathione + NADH + H(+) = S-(hydroxysulfenamide)glutathione + NAD(+)</text>
        <dbReference type="Rhea" id="RHEA:78371"/>
        <dbReference type="ChEBI" id="CHEBI:15378"/>
        <dbReference type="ChEBI" id="CHEBI:57540"/>
        <dbReference type="ChEBI" id="CHEBI:57945"/>
        <dbReference type="ChEBI" id="CHEBI:145544"/>
        <dbReference type="ChEBI" id="CHEBI:229723"/>
    </reaction>
</comment>
<dbReference type="Pfam" id="PF08240">
    <property type="entry name" value="ADH_N"/>
    <property type="match status" value="1"/>
</dbReference>
<dbReference type="eggNOG" id="KOG0022">
    <property type="taxonomic scope" value="Eukaryota"/>
</dbReference>
<evidence type="ECO:0000256" key="10">
    <source>
        <dbReference type="ARBA" id="ARBA00049164"/>
    </source>
</evidence>
<keyword evidence="4 12" id="KW-0862">Zinc</keyword>
<evidence type="ECO:0000256" key="2">
    <source>
        <dbReference type="ARBA" id="ARBA00010902"/>
    </source>
</evidence>
<dbReference type="NCBIfam" id="TIGR02818">
    <property type="entry name" value="adh_III_F_hyde"/>
    <property type="match status" value="1"/>
</dbReference>
<dbReference type="InterPro" id="IPR011032">
    <property type="entry name" value="GroES-like_sf"/>
</dbReference>
<dbReference type="Gene3D" id="3.40.50.720">
    <property type="entry name" value="NAD(P)-binding Rossmann-like Domain"/>
    <property type="match status" value="1"/>
</dbReference>
<organism evidence="15 16">
    <name type="scientific">Wickerhamomyces ciferrii (strain ATCC 14091 / BCRC 22168 / CBS 111 / JCM 3599 / NBRC 0793 / NRRL Y-1031 F-60-10)</name>
    <name type="common">Yeast</name>
    <name type="synonym">Pichia ciferrii</name>
    <dbReference type="NCBI Taxonomy" id="1206466"/>
    <lineage>
        <taxon>Eukaryota</taxon>
        <taxon>Fungi</taxon>
        <taxon>Dikarya</taxon>
        <taxon>Ascomycota</taxon>
        <taxon>Saccharomycotina</taxon>
        <taxon>Saccharomycetes</taxon>
        <taxon>Phaffomycetales</taxon>
        <taxon>Wickerhamomycetaceae</taxon>
        <taxon>Wickerhamomyces</taxon>
    </lineage>
</organism>
<keyword evidence="16" id="KW-1185">Reference proteome</keyword>
<dbReference type="EC" id="1.1.1.284" evidence="12"/>
<dbReference type="PANTHER" id="PTHR43880">
    <property type="entry name" value="ALCOHOL DEHYDROGENASE"/>
    <property type="match status" value="1"/>
</dbReference>
<dbReference type="Gene3D" id="3.90.180.10">
    <property type="entry name" value="Medium-chain alcohol dehydrogenases, catalytic domain"/>
    <property type="match status" value="1"/>
</dbReference>
<sequence>MSTQGQVTAIAWEAGKPLSIEDIEVAPPKAHEVRIKITNTGVCHTDAYTLSGVDPEGAFPAILGHEGAGIVESIGEGVTSVKVGDSVIALYTAECKECKFCKSGKTNLCGSVRATQGKGVMPDGTVRFKHKASGKELLHFMGCSTFSQYTVVADVSVVAVNPKAPQEKTCLLGCGVTTGYGAAINTANVQEGDNVAIFGAGCVGLSVVQGAALRKANKIIVVDINDSKKEWADKFGATDFVNPTKLPEGQTIVDKLIEMTDGGLEYTFDCTGNVNVMRQALESCHKGWGESIIIGVAAAGKEISTRPFQLVTGRVWKGSAFGGVKGRTQLPGFVEDYLKGELKVDEFITHRRPLIEINEAFKDMHNGECIRAVVNFD</sequence>
<comment type="catalytic activity">
    <reaction evidence="10">
        <text>a secondary alcohol + NAD(+) = a ketone + NADH + H(+)</text>
        <dbReference type="Rhea" id="RHEA:10740"/>
        <dbReference type="ChEBI" id="CHEBI:15378"/>
        <dbReference type="ChEBI" id="CHEBI:17087"/>
        <dbReference type="ChEBI" id="CHEBI:35681"/>
        <dbReference type="ChEBI" id="CHEBI:57540"/>
        <dbReference type="ChEBI" id="CHEBI:57945"/>
        <dbReference type="EC" id="1.1.1.1"/>
    </reaction>
</comment>
<dbReference type="InParanoid" id="K0KEJ8"/>
<dbReference type="HOGENOM" id="CLU_026673_14_0_1"/>
<dbReference type="PANTHER" id="PTHR43880:SF12">
    <property type="entry name" value="ALCOHOL DEHYDROGENASE CLASS-3"/>
    <property type="match status" value="1"/>
</dbReference>
<keyword evidence="5 12" id="KW-0560">Oxidoreductase</keyword>
<feature type="domain" description="Alcohol dehydrogenase-like C-terminal" evidence="13">
    <location>
        <begin position="203"/>
        <end position="327"/>
    </location>
</feature>
<dbReference type="SUPFAM" id="SSF50129">
    <property type="entry name" value="GroES-like"/>
    <property type="match status" value="2"/>
</dbReference>
<evidence type="ECO:0000256" key="3">
    <source>
        <dbReference type="ARBA" id="ARBA00022723"/>
    </source>
</evidence>
<dbReference type="GO" id="GO:0005829">
    <property type="term" value="C:cytosol"/>
    <property type="evidence" value="ECO:0007669"/>
    <property type="project" value="TreeGrafter"/>
</dbReference>
<dbReference type="GO" id="GO:0008270">
    <property type="term" value="F:zinc ion binding"/>
    <property type="evidence" value="ECO:0007669"/>
    <property type="project" value="InterPro"/>
</dbReference>
<dbReference type="GO" id="GO:0080007">
    <property type="term" value="F:S-nitrosoglutathione reductase (NADH) activity"/>
    <property type="evidence" value="ECO:0007669"/>
    <property type="project" value="RHEA"/>
</dbReference>
<dbReference type="AlphaFoldDB" id="K0KEJ8"/>
<comment type="catalytic activity">
    <reaction evidence="11">
        <text>a primary alcohol + NAD(+) = an aldehyde + NADH + H(+)</text>
        <dbReference type="Rhea" id="RHEA:10736"/>
        <dbReference type="ChEBI" id="CHEBI:15378"/>
        <dbReference type="ChEBI" id="CHEBI:15734"/>
        <dbReference type="ChEBI" id="CHEBI:17478"/>
        <dbReference type="ChEBI" id="CHEBI:57540"/>
        <dbReference type="ChEBI" id="CHEBI:57945"/>
        <dbReference type="EC" id="1.1.1.1"/>
    </reaction>
</comment>
<dbReference type="STRING" id="1206466.K0KEJ8"/>
<dbReference type="GO" id="GO:0046294">
    <property type="term" value="P:formaldehyde catabolic process"/>
    <property type="evidence" value="ECO:0007669"/>
    <property type="project" value="InterPro"/>
</dbReference>
<feature type="domain" description="Alcohol dehydrogenase-like N-terminal" evidence="14">
    <location>
        <begin position="30"/>
        <end position="158"/>
    </location>
</feature>
<dbReference type="Pfam" id="PF00107">
    <property type="entry name" value="ADH_zinc_N"/>
    <property type="match status" value="1"/>
</dbReference>
<evidence type="ECO:0000256" key="6">
    <source>
        <dbReference type="ARBA" id="ARBA00023027"/>
    </source>
</evidence>
<dbReference type="GO" id="GO:0004022">
    <property type="term" value="F:alcohol dehydrogenase (NAD+) activity"/>
    <property type="evidence" value="ECO:0007669"/>
    <property type="project" value="UniProtKB-EC"/>
</dbReference>
<evidence type="ECO:0000313" key="16">
    <source>
        <dbReference type="Proteomes" id="UP000009328"/>
    </source>
</evidence>
<keyword evidence="3 12" id="KW-0479">Metal-binding</keyword>
<evidence type="ECO:0000259" key="14">
    <source>
        <dbReference type="Pfam" id="PF08240"/>
    </source>
</evidence>
<protein>
    <recommendedName>
        <fullName evidence="12">S-(hydroxymethyl)glutathione dehydrogenase</fullName>
        <ecNumber evidence="12">1.1.1.284</ecNumber>
    </recommendedName>
</protein>
<name>K0KEJ8_WICCF</name>
<dbReference type="GO" id="GO:0106322">
    <property type="term" value="F:S-(hydroxymethyl)glutathione dehydrogenase (NAD+) activity"/>
    <property type="evidence" value="ECO:0007669"/>
    <property type="project" value="RHEA"/>
</dbReference>
<dbReference type="InterPro" id="IPR013149">
    <property type="entry name" value="ADH-like_C"/>
</dbReference>
<dbReference type="InterPro" id="IPR036291">
    <property type="entry name" value="NAD(P)-bd_dom_sf"/>
</dbReference>
<dbReference type="InterPro" id="IPR014183">
    <property type="entry name" value="ADH_3"/>
</dbReference>
<reference evidence="15 16" key="1">
    <citation type="journal article" date="2012" name="Eukaryot. Cell">
        <title>Draft genome sequence of Wickerhamomyces ciferrii NRRL Y-1031 F-60-10.</title>
        <authorList>
            <person name="Schneider J."/>
            <person name="Andrea H."/>
            <person name="Blom J."/>
            <person name="Jaenicke S."/>
            <person name="Ruckert C."/>
            <person name="Schorsch C."/>
            <person name="Szczepanowski R."/>
            <person name="Farwick M."/>
            <person name="Goesmann A."/>
            <person name="Puhler A."/>
            <person name="Schaffer S."/>
            <person name="Tauch A."/>
            <person name="Kohler T."/>
            <person name="Brinkrolf K."/>
        </authorList>
    </citation>
    <scope>NUCLEOTIDE SEQUENCE [LARGE SCALE GENOMIC DNA]</scope>
    <source>
        <strain evidence="16">ATCC 14091 / BCRC 22168 / CBS 111 / JCM 3599 / NBRC 0793 / NRRL Y-1031 F-60-10</strain>
    </source>
</reference>
<dbReference type="FunFam" id="3.40.50.720:FF:000003">
    <property type="entry name" value="S-(hydroxymethyl)glutathione dehydrogenase"/>
    <property type="match status" value="1"/>
</dbReference>
<comment type="cofactor">
    <cofactor evidence="1 12">
        <name>Zn(2+)</name>
        <dbReference type="ChEBI" id="CHEBI:29105"/>
    </cofactor>
</comment>
<comment type="catalytic activity">
    <reaction evidence="7">
        <text>S-(hydroxymethyl)glutathione + NADP(+) = S-formylglutathione + NADPH + H(+)</text>
        <dbReference type="Rhea" id="RHEA:19981"/>
        <dbReference type="ChEBI" id="CHEBI:15378"/>
        <dbReference type="ChEBI" id="CHEBI:57688"/>
        <dbReference type="ChEBI" id="CHEBI:57783"/>
        <dbReference type="ChEBI" id="CHEBI:58349"/>
        <dbReference type="ChEBI" id="CHEBI:58758"/>
        <dbReference type="EC" id="1.1.1.284"/>
    </reaction>
</comment>
<comment type="caution">
    <text evidence="15">The sequence shown here is derived from an EMBL/GenBank/DDBJ whole genome shotgun (WGS) entry which is preliminary data.</text>
</comment>
<dbReference type="GO" id="GO:0106321">
    <property type="term" value="F:S-(hydroxymethyl)glutathione dehydrogenase (NADP+) activity"/>
    <property type="evidence" value="ECO:0007669"/>
    <property type="project" value="RHEA"/>
</dbReference>
<dbReference type="FunFam" id="3.90.180.10:FF:000001">
    <property type="entry name" value="S-(hydroxymethyl)glutathione dehydrogenase"/>
    <property type="match status" value="1"/>
</dbReference>
<dbReference type="InterPro" id="IPR002328">
    <property type="entry name" value="ADH_Zn_CS"/>
</dbReference>
<dbReference type="FunCoup" id="K0KEJ8">
    <property type="interactions" value="766"/>
</dbReference>
<dbReference type="PROSITE" id="PS00059">
    <property type="entry name" value="ADH_ZINC"/>
    <property type="match status" value="1"/>
</dbReference>
<dbReference type="Proteomes" id="UP000009328">
    <property type="component" value="Unassembled WGS sequence"/>
</dbReference>
<evidence type="ECO:0000256" key="12">
    <source>
        <dbReference type="RuleBase" id="RU362016"/>
    </source>
</evidence>
<evidence type="ECO:0000259" key="13">
    <source>
        <dbReference type="Pfam" id="PF00107"/>
    </source>
</evidence>
<gene>
    <name evidence="15" type="ORF">BN7_875</name>
</gene>
<evidence type="ECO:0000256" key="7">
    <source>
        <dbReference type="ARBA" id="ARBA00047793"/>
    </source>
</evidence>
<dbReference type="EMBL" id="CAIF01000017">
    <property type="protein sequence ID" value="CCH41336.1"/>
    <property type="molecule type" value="Genomic_DNA"/>
</dbReference>
<comment type="similarity">
    <text evidence="2 12">Belongs to the zinc-containing alcohol dehydrogenase family. Class-III subfamily.</text>
</comment>
<dbReference type="CDD" id="cd08300">
    <property type="entry name" value="alcohol_DH_class_III"/>
    <property type="match status" value="1"/>
</dbReference>
<proteinExistence type="inferred from homology"/>
<dbReference type="SUPFAM" id="SSF51735">
    <property type="entry name" value="NAD(P)-binding Rossmann-fold domains"/>
    <property type="match status" value="1"/>
</dbReference>
<evidence type="ECO:0000256" key="5">
    <source>
        <dbReference type="ARBA" id="ARBA00023002"/>
    </source>
</evidence>
<keyword evidence="6 12" id="KW-0520">NAD</keyword>
<accession>K0KEJ8</accession>
<dbReference type="InterPro" id="IPR013154">
    <property type="entry name" value="ADH-like_N"/>
</dbReference>
<evidence type="ECO:0000256" key="11">
    <source>
        <dbReference type="ARBA" id="ARBA00049243"/>
    </source>
</evidence>
<evidence type="ECO:0000313" key="15">
    <source>
        <dbReference type="EMBL" id="CCH41336.1"/>
    </source>
</evidence>